<dbReference type="OrthoDB" id="330567at2759"/>
<feature type="domain" description="PHD-type" evidence="5">
    <location>
        <begin position="46"/>
        <end position="100"/>
    </location>
</feature>
<dbReference type="InterPro" id="IPR013083">
    <property type="entry name" value="Znf_RING/FYVE/PHD"/>
</dbReference>
<gene>
    <name evidence="6" type="ORF">FGO68_gene17553</name>
</gene>
<dbReference type="AlphaFoldDB" id="A0A8J8NLI6"/>
<dbReference type="InterPro" id="IPR011011">
    <property type="entry name" value="Znf_FYVE_PHD"/>
</dbReference>
<evidence type="ECO:0000259" key="5">
    <source>
        <dbReference type="PROSITE" id="PS50016"/>
    </source>
</evidence>
<evidence type="ECO:0000313" key="6">
    <source>
        <dbReference type="EMBL" id="TNV76315.1"/>
    </source>
</evidence>
<dbReference type="PROSITE" id="PS50016">
    <property type="entry name" value="ZF_PHD_2"/>
    <property type="match status" value="1"/>
</dbReference>
<organism evidence="6 7">
    <name type="scientific">Halteria grandinella</name>
    <dbReference type="NCBI Taxonomy" id="5974"/>
    <lineage>
        <taxon>Eukaryota</taxon>
        <taxon>Sar</taxon>
        <taxon>Alveolata</taxon>
        <taxon>Ciliophora</taxon>
        <taxon>Intramacronucleata</taxon>
        <taxon>Spirotrichea</taxon>
        <taxon>Stichotrichia</taxon>
        <taxon>Sporadotrichida</taxon>
        <taxon>Halteriidae</taxon>
        <taxon>Halteria</taxon>
    </lineage>
</organism>
<dbReference type="Gene3D" id="3.30.40.10">
    <property type="entry name" value="Zinc/RING finger domain, C3HC4 (zinc finger)"/>
    <property type="match status" value="2"/>
</dbReference>
<dbReference type="SMART" id="SM00249">
    <property type="entry name" value="PHD"/>
    <property type="match status" value="2"/>
</dbReference>
<reference evidence="6" key="1">
    <citation type="submission" date="2019-06" db="EMBL/GenBank/DDBJ databases">
        <authorList>
            <person name="Zheng W."/>
        </authorList>
    </citation>
    <scope>NUCLEOTIDE SEQUENCE</scope>
    <source>
        <strain evidence="6">QDHG01</strain>
    </source>
</reference>
<dbReference type="SUPFAM" id="SSF57903">
    <property type="entry name" value="FYVE/PHD zinc finger"/>
    <property type="match status" value="1"/>
</dbReference>
<dbReference type="InterPro" id="IPR050701">
    <property type="entry name" value="Histone_Mod_Regulator"/>
</dbReference>
<dbReference type="GO" id="GO:0006357">
    <property type="term" value="P:regulation of transcription by RNA polymerase II"/>
    <property type="evidence" value="ECO:0007669"/>
    <property type="project" value="TreeGrafter"/>
</dbReference>
<dbReference type="Pfam" id="PF00628">
    <property type="entry name" value="PHD"/>
    <property type="match status" value="1"/>
</dbReference>
<protein>
    <recommendedName>
        <fullName evidence="5">PHD-type domain-containing protein</fullName>
    </recommendedName>
</protein>
<evidence type="ECO:0000256" key="4">
    <source>
        <dbReference type="PROSITE-ProRule" id="PRU00146"/>
    </source>
</evidence>
<accession>A0A8J8NLI6</accession>
<name>A0A8J8NLI6_HALGN</name>
<dbReference type="Pfam" id="PF13771">
    <property type="entry name" value="zf-HC5HC2H"/>
    <property type="match status" value="1"/>
</dbReference>
<sequence>MLTNSTDRLTNIQLYRRYLTGDSFALKRLKIRHAALYIFQNDSDELSNCDICQHPLSHYNENEIIFCDLCNLGVHQFCYKRDISLHIPEGDWFCLRCKTLLEDGLDSQMIRCMLCWDVEGSIIPLKKDGQWVHNTCVNWIKELYFEESSKARGGSSQSGMQNMATQECTMSGSQPEEEDFISGMSGIVVGKVGEEKLYGEECEYCRHQFGVCIKCDKEGCEAKFHVRCAIRNQLIRRFDRMHKPPREGSPIPIYCKEHDQDIIIDLTHIRDSKPQKPIKSLKLSSPYDIFPTLLDL</sequence>
<dbReference type="InterPro" id="IPR001965">
    <property type="entry name" value="Znf_PHD"/>
</dbReference>
<evidence type="ECO:0000256" key="2">
    <source>
        <dbReference type="ARBA" id="ARBA00022771"/>
    </source>
</evidence>
<evidence type="ECO:0000256" key="1">
    <source>
        <dbReference type="ARBA" id="ARBA00022723"/>
    </source>
</evidence>
<dbReference type="Proteomes" id="UP000785679">
    <property type="component" value="Unassembled WGS sequence"/>
</dbReference>
<keyword evidence="1" id="KW-0479">Metal-binding</keyword>
<dbReference type="EMBL" id="RRYP01013813">
    <property type="protein sequence ID" value="TNV76315.1"/>
    <property type="molecule type" value="Genomic_DNA"/>
</dbReference>
<proteinExistence type="predicted"/>
<comment type="caution">
    <text evidence="6">The sequence shown here is derived from an EMBL/GenBank/DDBJ whole genome shotgun (WGS) entry which is preliminary data.</text>
</comment>
<evidence type="ECO:0000256" key="3">
    <source>
        <dbReference type="ARBA" id="ARBA00022833"/>
    </source>
</evidence>
<dbReference type="PANTHER" id="PTHR13793">
    <property type="entry name" value="PHD FINGER PROTEINS"/>
    <property type="match status" value="1"/>
</dbReference>
<dbReference type="PANTHER" id="PTHR13793:SF107">
    <property type="entry name" value="BROMODOMAIN-CONTAINING PROTEIN HOMOLOG"/>
    <property type="match status" value="1"/>
</dbReference>
<keyword evidence="7" id="KW-1185">Reference proteome</keyword>
<evidence type="ECO:0000313" key="7">
    <source>
        <dbReference type="Proteomes" id="UP000785679"/>
    </source>
</evidence>
<dbReference type="InterPro" id="IPR019787">
    <property type="entry name" value="Znf_PHD-finger"/>
</dbReference>
<keyword evidence="2 4" id="KW-0863">Zinc-finger</keyword>
<dbReference type="GO" id="GO:0008270">
    <property type="term" value="F:zinc ion binding"/>
    <property type="evidence" value="ECO:0007669"/>
    <property type="project" value="UniProtKB-KW"/>
</dbReference>
<keyword evidence="3" id="KW-0862">Zinc</keyword>